<evidence type="ECO:0000313" key="3">
    <source>
        <dbReference type="EMBL" id="EEN52204.1"/>
    </source>
</evidence>
<evidence type="ECO:0000256" key="2">
    <source>
        <dbReference type="SAM" id="SignalP"/>
    </source>
</evidence>
<dbReference type="InterPro" id="IPR050975">
    <property type="entry name" value="Sleep_regulator"/>
</dbReference>
<dbReference type="SUPFAM" id="SSF57302">
    <property type="entry name" value="Snake toxin-like"/>
    <property type="match status" value="1"/>
</dbReference>
<keyword evidence="4" id="KW-1185">Reference proteome</keyword>
<dbReference type="EMBL" id="GG666583">
    <property type="protein sequence ID" value="EEN52204.1"/>
    <property type="molecule type" value="Genomic_DNA"/>
</dbReference>
<dbReference type="Gene3D" id="2.10.60.10">
    <property type="entry name" value="CD59"/>
    <property type="match status" value="1"/>
</dbReference>
<dbReference type="PANTHER" id="PTHR33562">
    <property type="entry name" value="ATILLA, ISOFORM B-RELATED-RELATED"/>
    <property type="match status" value="1"/>
</dbReference>
<proteinExistence type="predicted"/>
<accession>C3Z5U1</accession>
<reference evidence="4" key="2">
    <citation type="journal article" date="2020" name="Nat. Ecol. Evol.">
        <title>Deeply conserved synteny resolves early events in vertebrate evolution.</title>
        <authorList>
            <person name="Simakov O."/>
            <person name="Marletaz F."/>
            <person name="Yue J.X."/>
            <person name="O'Connell B."/>
            <person name="Jenkins J."/>
            <person name="Brandt A."/>
            <person name="Calef R."/>
            <person name="Tung C.H."/>
            <person name="Huang T.K."/>
            <person name="Schmutz J."/>
            <person name="Satoh N."/>
            <person name="Yu J.K."/>
            <person name="Putnam N.H."/>
            <person name="Green R.E."/>
            <person name="Rokhsar D.S."/>
        </authorList>
    </citation>
    <scope>NUCLEOTIDE SEQUENCE [LARGE SCALE GENOMIC DNA]</scope>
    <source>
        <strain evidence="4">S238N-H82</strain>
    </source>
</reference>
<evidence type="ECO:0000256" key="1">
    <source>
        <dbReference type="ARBA" id="ARBA00022729"/>
    </source>
</evidence>
<dbReference type="OrthoDB" id="8188641at2759"/>
<protein>
    <submittedName>
        <fullName evidence="5">U-scoloptoxin(05)-Sm1a-like</fullName>
    </submittedName>
</protein>
<evidence type="ECO:0000313" key="5">
    <source>
        <dbReference type="RefSeq" id="XP_035671038.1"/>
    </source>
</evidence>
<dbReference type="OMA" id="FETCYTT"/>
<feature type="chain" id="PRO_5044729278" evidence="2">
    <location>
        <begin position="26"/>
        <end position="141"/>
    </location>
</feature>
<evidence type="ECO:0000313" key="4">
    <source>
        <dbReference type="Proteomes" id="UP000001554"/>
    </source>
</evidence>
<reference evidence="3" key="1">
    <citation type="journal article" date="2008" name="Nature">
        <title>The amphioxus genome and the evolution of the chordate karyotype.</title>
        <authorList>
            <consortium name="US DOE Joint Genome Institute (JGI-PGF)"/>
            <person name="Putnam N.H."/>
            <person name="Butts T."/>
            <person name="Ferrier D.E.K."/>
            <person name="Furlong R.F."/>
            <person name="Hellsten U."/>
            <person name="Kawashima T."/>
            <person name="Robinson-Rechavi M."/>
            <person name="Shoguchi E."/>
            <person name="Terry A."/>
            <person name="Yu J.-K."/>
            <person name="Benito-Gutierrez E.L."/>
            <person name="Dubchak I."/>
            <person name="Garcia-Fernandez J."/>
            <person name="Gibson-Brown J.J."/>
            <person name="Grigoriev I.V."/>
            <person name="Horton A.C."/>
            <person name="de Jong P.J."/>
            <person name="Jurka J."/>
            <person name="Kapitonov V.V."/>
            <person name="Kohara Y."/>
            <person name="Kuroki Y."/>
            <person name="Lindquist E."/>
            <person name="Lucas S."/>
            <person name="Osoegawa K."/>
            <person name="Pennacchio L.A."/>
            <person name="Salamov A.A."/>
            <person name="Satou Y."/>
            <person name="Sauka-Spengler T."/>
            <person name="Schmutz J."/>
            <person name="Shin-I T."/>
            <person name="Toyoda A."/>
            <person name="Bronner-Fraser M."/>
            <person name="Fujiyama A."/>
            <person name="Holland L.Z."/>
            <person name="Holland P.W.H."/>
            <person name="Satoh N."/>
            <person name="Rokhsar D.S."/>
        </authorList>
    </citation>
    <scope>NUCLEOTIDE SEQUENCE [LARGE SCALE GENOMIC DNA]</scope>
    <source>
        <strain evidence="3">S238N-H82</strain>
        <tissue evidence="3">Testes</tissue>
    </source>
</reference>
<dbReference type="KEGG" id="bfo:118412346"/>
<dbReference type="RefSeq" id="XP_035671038.1">
    <property type="nucleotide sequence ID" value="XM_035815145.1"/>
</dbReference>
<reference evidence="5" key="3">
    <citation type="submission" date="2025-04" db="UniProtKB">
        <authorList>
            <consortium name="RefSeq"/>
        </authorList>
    </citation>
    <scope>IDENTIFICATION</scope>
    <source>
        <strain evidence="5">S238N-H82</strain>
        <tissue evidence="5">Testes</tissue>
    </source>
</reference>
<dbReference type="Proteomes" id="UP000001554">
    <property type="component" value="Chromosome 3"/>
</dbReference>
<dbReference type="AlphaFoldDB" id="C3Z5U1"/>
<keyword evidence="1 2" id="KW-0732">Signal</keyword>
<feature type="signal peptide" evidence="2">
    <location>
        <begin position="1"/>
        <end position="25"/>
    </location>
</feature>
<name>C3Z5U1_BRAFL</name>
<dbReference type="GeneID" id="118412346"/>
<dbReference type="InterPro" id="IPR045860">
    <property type="entry name" value="Snake_toxin-like_sf"/>
</dbReference>
<organism>
    <name type="scientific">Branchiostoma floridae</name>
    <name type="common">Florida lancelet</name>
    <name type="synonym">Amphioxus</name>
    <dbReference type="NCBI Taxonomy" id="7739"/>
    <lineage>
        <taxon>Eukaryota</taxon>
        <taxon>Metazoa</taxon>
        <taxon>Chordata</taxon>
        <taxon>Cephalochordata</taxon>
        <taxon>Leptocardii</taxon>
        <taxon>Amphioxiformes</taxon>
        <taxon>Branchiostomatidae</taxon>
        <taxon>Branchiostoma</taxon>
    </lineage>
</organism>
<gene>
    <name evidence="5" type="primary">LOC118412346</name>
    <name evidence="3" type="ORF">BRAFLDRAFT_118017</name>
</gene>
<dbReference type="InParanoid" id="C3Z5U1"/>
<sequence>MASMKTIVASALILVMMILNRPVEGRKCYMCVGIWGYKIMGDSDCMYPYWYDMKTYECPGGEQYCYVKYSYKSLSSDKAAAVDRGCSAIQVSHSCSKGDDHFETCYTTCNSDGCNGASKPAGVLAIILPLVVTGLVQVIRG</sequence>